<sequence length="128" mass="15007">MQKKFKAYMLRNDGDETAIGIEQYDEESTYFIASIYVNPKPSNKDIFDLIAFYVMQQSDHGENALLRITIPIRAKYQWIQAYNGRIFVKRESTANIPFMQTRLLAEDALRRKTSIIETLDDGIIYRNE</sequence>
<dbReference type="RefSeq" id="WP_338452323.1">
    <property type="nucleotide sequence ID" value="NZ_CP137640.1"/>
</dbReference>
<keyword evidence="2" id="KW-1185">Reference proteome</keyword>
<name>A0ABZ2CI41_9BACI</name>
<accession>A0ABZ2CI41</accession>
<reference evidence="1 2" key="1">
    <citation type="submission" date="2023-10" db="EMBL/GenBank/DDBJ databases">
        <title>Niallia locisalis sp.nov. isolated from a salt pond sample.</title>
        <authorList>
            <person name="Li X.-J."/>
            <person name="Dong L."/>
        </authorList>
    </citation>
    <scope>NUCLEOTIDE SEQUENCE [LARGE SCALE GENOMIC DNA]</scope>
    <source>
        <strain evidence="1 2">DSM 29761</strain>
    </source>
</reference>
<dbReference type="EMBL" id="CP137640">
    <property type="protein sequence ID" value="WVX83439.1"/>
    <property type="molecule type" value="Genomic_DNA"/>
</dbReference>
<evidence type="ECO:0000313" key="2">
    <source>
        <dbReference type="Proteomes" id="UP001357223"/>
    </source>
</evidence>
<protein>
    <submittedName>
        <fullName evidence="1">Uncharacterized protein</fullName>
    </submittedName>
</protein>
<dbReference type="Proteomes" id="UP001357223">
    <property type="component" value="Chromosome"/>
</dbReference>
<evidence type="ECO:0000313" key="1">
    <source>
        <dbReference type="EMBL" id="WVX83439.1"/>
    </source>
</evidence>
<proteinExistence type="predicted"/>
<gene>
    <name evidence="1" type="ORF">R4Z09_10820</name>
</gene>
<organism evidence="1 2">
    <name type="scientific">Niallia oryzisoli</name>
    <dbReference type="NCBI Taxonomy" id="1737571"/>
    <lineage>
        <taxon>Bacteria</taxon>
        <taxon>Bacillati</taxon>
        <taxon>Bacillota</taxon>
        <taxon>Bacilli</taxon>
        <taxon>Bacillales</taxon>
        <taxon>Bacillaceae</taxon>
        <taxon>Niallia</taxon>
    </lineage>
</organism>